<evidence type="ECO:0000313" key="1">
    <source>
        <dbReference type="EMBL" id="RDW70487.1"/>
    </source>
</evidence>
<organism evidence="1 2">
    <name type="scientific">Aspergillus mulundensis</name>
    <dbReference type="NCBI Taxonomy" id="1810919"/>
    <lineage>
        <taxon>Eukaryota</taxon>
        <taxon>Fungi</taxon>
        <taxon>Dikarya</taxon>
        <taxon>Ascomycota</taxon>
        <taxon>Pezizomycotina</taxon>
        <taxon>Eurotiomycetes</taxon>
        <taxon>Eurotiomycetidae</taxon>
        <taxon>Eurotiales</taxon>
        <taxon>Aspergillaceae</taxon>
        <taxon>Aspergillus</taxon>
        <taxon>Aspergillus subgen. Nidulantes</taxon>
    </lineage>
</organism>
<protein>
    <submittedName>
        <fullName evidence="1">Uncharacterized protein</fullName>
    </submittedName>
</protein>
<accession>A0A3D8R8V6</accession>
<comment type="caution">
    <text evidence="1">The sequence shown here is derived from an EMBL/GenBank/DDBJ whole genome shotgun (WGS) entry which is preliminary data.</text>
</comment>
<proteinExistence type="predicted"/>
<dbReference type="AlphaFoldDB" id="A0A3D8R8V6"/>
<dbReference type="RefSeq" id="XP_026601018.1">
    <property type="nucleotide sequence ID" value="XM_026750014.1"/>
</dbReference>
<keyword evidence="2" id="KW-1185">Reference proteome</keyword>
<dbReference type="EMBL" id="PVWQ01000010">
    <property type="protein sequence ID" value="RDW70487.1"/>
    <property type="molecule type" value="Genomic_DNA"/>
</dbReference>
<dbReference type="GeneID" id="38118368"/>
<gene>
    <name evidence="1" type="ORF">DSM5745_07998</name>
</gene>
<reference evidence="1 2" key="1">
    <citation type="journal article" date="2018" name="IMA Fungus">
        <title>IMA Genome-F 9: Draft genome sequence of Annulohypoxylon stygium, Aspergillus mulundensis, Berkeleyomyces basicola (syn. Thielaviopsis basicola), Ceratocystis smalleyi, two Cercospora beticola strains, Coleophoma cylindrospora, Fusarium fracticaudum, Phialophora cf. hyalina, and Morchella septimelata.</title>
        <authorList>
            <person name="Wingfield B.D."/>
            <person name="Bills G.F."/>
            <person name="Dong Y."/>
            <person name="Huang W."/>
            <person name="Nel W.J."/>
            <person name="Swalarsk-Parry B.S."/>
            <person name="Vaghefi N."/>
            <person name="Wilken P.M."/>
            <person name="An Z."/>
            <person name="de Beer Z.W."/>
            <person name="De Vos L."/>
            <person name="Chen L."/>
            <person name="Duong T.A."/>
            <person name="Gao Y."/>
            <person name="Hammerbacher A."/>
            <person name="Kikkert J.R."/>
            <person name="Li Y."/>
            <person name="Li H."/>
            <person name="Li K."/>
            <person name="Li Q."/>
            <person name="Liu X."/>
            <person name="Ma X."/>
            <person name="Naidoo K."/>
            <person name="Pethybridge S.J."/>
            <person name="Sun J."/>
            <person name="Steenkamp E.T."/>
            <person name="van der Nest M.A."/>
            <person name="van Wyk S."/>
            <person name="Wingfield M.J."/>
            <person name="Xiong C."/>
            <person name="Yue Q."/>
            <person name="Zhang X."/>
        </authorList>
    </citation>
    <scope>NUCLEOTIDE SEQUENCE [LARGE SCALE GENOMIC DNA]</scope>
    <source>
        <strain evidence="1 2">DSM 5745</strain>
    </source>
</reference>
<dbReference type="Proteomes" id="UP000256690">
    <property type="component" value="Unassembled WGS sequence"/>
</dbReference>
<dbReference type="OrthoDB" id="5371510at2759"/>
<sequence length="678" mass="75323">MSTSGLRELLFLEDADTLAVIDLPSRAPAGFLHPSCALSIGHRIHSWKLLETGSPFFHRQFDQKTQERNIKRRGGLPDGIKYIIDLSPATTDEEGLLTIAELSCPLGLRTWADAQVRWSLPTSLVSGFETPGDEKDENGYLAEYSPDRHRAGIVHILRVIENLNVELDTPCKLWTFFAVAKLYEIATMPDVSVRVASWVYEDNNRRLIEVHPEITYRLGKGIECAHLMQDSYCVLAGEEALLLLHDSGAPTPNKAKVTVHERVRESLDDDDEDRIQYAGKSLLAHVIEQFVELAGNEMLWLHESTEIQKVLSRETQTQHALEIKHDLISTLKDFVRTSIISVLTQQWKASFPTDTCQSKTYPRNDVLHVYNNLSLTQRLMTRTFWTRLRDKRLTENAGSGEAEVLQGTSLPWGTSLASLGGNIGAFRDQHDAIIRRVRMTELWEKASAFNCLVNSILPQEHQKKYFGGGDAYGQEGAFTVALFVDEADHLMRQFVKRMCAPRREGMEYNFTDTLTGLTEKQYRFLPLWAGGCDDGTGGVYADQVPFAEAGGFSTPGPSIHTGSAAPSTAPSITSFLESTVHGASHRATEGASSEVISLDSEVMSEADAASEFELVDEELSLALDSSADDFDDDAFDDSDSDDTVVLDHGHIGDLGEFEELSLDDRVVKLPIRGKKDAT</sequence>
<name>A0A3D8R8V6_9EURO</name>
<evidence type="ECO:0000313" key="2">
    <source>
        <dbReference type="Proteomes" id="UP000256690"/>
    </source>
</evidence>